<protein>
    <recommendedName>
        <fullName evidence="4">Transcription factor LuxR-like autoinducer-binding domain-containing protein</fullName>
    </recommendedName>
</protein>
<dbReference type="SUPFAM" id="SSF75516">
    <property type="entry name" value="Pheromone-binding domain of LuxR-like quorum-sensing transcription factors"/>
    <property type="match status" value="1"/>
</dbReference>
<sequence>METANRKEIDNLLKELGQTCDTGFAFALHIRFTRPNILYRTYPEPWIEEYSEKGMMMDDPVVLWGMQHEGIVRWEDLDDPKGVLEGAKAHGLRNGLTCAVLENGSRSISGFTRSTQPFSEAEAQELLEMTRQLHNLTAGLSDL</sequence>
<dbReference type="InterPro" id="IPR005143">
    <property type="entry name" value="TF_LuxR_autoind-bd_dom"/>
</dbReference>
<evidence type="ECO:0000313" key="5">
    <source>
        <dbReference type="EMBL" id="AQS47663.1"/>
    </source>
</evidence>
<evidence type="ECO:0000256" key="3">
    <source>
        <dbReference type="ARBA" id="ARBA00023163"/>
    </source>
</evidence>
<keyword evidence="3" id="KW-0804">Transcription</keyword>
<evidence type="ECO:0000256" key="2">
    <source>
        <dbReference type="ARBA" id="ARBA00023125"/>
    </source>
</evidence>
<keyword evidence="1" id="KW-0805">Transcription regulation</keyword>
<reference evidence="5 6" key="1">
    <citation type="submission" date="2017-01" db="EMBL/GenBank/DDBJ databases">
        <title>The complete genome sequence of a sulfur-oxidizing marine bacterium Thioclava sp. 25B10_4T.</title>
        <authorList>
            <person name="Liu Y."/>
            <person name="Lai Q."/>
            <person name="Shao Z."/>
        </authorList>
    </citation>
    <scope>NUCLEOTIDE SEQUENCE [LARGE SCALE GENOMIC DNA]</scope>
    <source>
        <strain evidence="5 6">25B10_4</strain>
    </source>
</reference>
<keyword evidence="2" id="KW-0238">DNA-binding</keyword>
<name>A0ABM6IG73_9RHOB</name>
<dbReference type="Pfam" id="PF03472">
    <property type="entry name" value="Autoind_bind"/>
    <property type="match status" value="1"/>
</dbReference>
<dbReference type="EMBL" id="CP019437">
    <property type="protein sequence ID" value="AQS47663.1"/>
    <property type="molecule type" value="Genomic_DNA"/>
</dbReference>
<feature type="domain" description="Transcription factor LuxR-like autoinducer-binding" evidence="4">
    <location>
        <begin position="37"/>
        <end position="130"/>
    </location>
</feature>
<accession>A0ABM6IG73</accession>
<evidence type="ECO:0000256" key="1">
    <source>
        <dbReference type="ARBA" id="ARBA00023015"/>
    </source>
</evidence>
<proteinExistence type="predicted"/>
<evidence type="ECO:0000259" key="4">
    <source>
        <dbReference type="Pfam" id="PF03472"/>
    </source>
</evidence>
<keyword evidence="6" id="KW-1185">Reference proteome</keyword>
<dbReference type="Gene3D" id="3.30.450.80">
    <property type="entry name" value="Transcription factor LuxR-like, autoinducer-binding domain"/>
    <property type="match status" value="1"/>
</dbReference>
<dbReference type="RefSeq" id="WP_075776039.1">
    <property type="nucleotide sequence ID" value="NZ_CP019437.1"/>
</dbReference>
<dbReference type="InterPro" id="IPR036693">
    <property type="entry name" value="TF_LuxR_autoind-bd_dom_sf"/>
</dbReference>
<gene>
    <name evidence="5" type="ORF">BMG03_07525</name>
</gene>
<dbReference type="Proteomes" id="UP000185622">
    <property type="component" value="Chromosome"/>
</dbReference>
<organism evidence="5 6">
    <name type="scientific">Thioclava nitratireducens</name>
    <dbReference type="NCBI Taxonomy" id="1915078"/>
    <lineage>
        <taxon>Bacteria</taxon>
        <taxon>Pseudomonadati</taxon>
        <taxon>Pseudomonadota</taxon>
        <taxon>Alphaproteobacteria</taxon>
        <taxon>Rhodobacterales</taxon>
        <taxon>Paracoccaceae</taxon>
        <taxon>Thioclava</taxon>
    </lineage>
</organism>
<evidence type="ECO:0000313" key="6">
    <source>
        <dbReference type="Proteomes" id="UP000185622"/>
    </source>
</evidence>